<feature type="signal peptide" evidence="4">
    <location>
        <begin position="1"/>
        <end position="32"/>
    </location>
</feature>
<evidence type="ECO:0000256" key="3">
    <source>
        <dbReference type="ARBA" id="ARBA00022729"/>
    </source>
</evidence>
<dbReference type="InterPro" id="IPR015168">
    <property type="entry name" value="SsuA/THI5"/>
</dbReference>
<evidence type="ECO:0000313" key="7">
    <source>
        <dbReference type="Proteomes" id="UP000256486"/>
    </source>
</evidence>
<accession>A0A3E0VHN0</accession>
<gene>
    <name evidence="6" type="ORF">B7R54_06895</name>
</gene>
<comment type="subcellular location">
    <subcellularLocation>
        <location evidence="1">Periplasm</location>
    </subcellularLocation>
</comment>
<name>A0A3E0VHN0_9MICO</name>
<comment type="similarity">
    <text evidence="2">Belongs to the bacterial solute-binding protein SsuA/TauA family.</text>
</comment>
<dbReference type="AlphaFoldDB" id="A0A3E0VHN0"/>
<feature type="domain" description="Solute-binding protein family 3/N-terminal" evidence="5">
    <location>
        <begin position="52"/>
        <end position="281"/>
    </location>
</feature>
<dbReference type="GO" id="GO:0042597">
    <property type="term" value="C:periplasmic space"/>
    <property type="evidence" value="ECO:0007669"/>
    <property type="project" value="UniProtKB-SubCell"/>
</dbReference>
<keyword evidence="7" id="KW-1185">Reference proteome</keyword>
<comment type="caution">
    <text evidence="6">The sequence shown here is derived from an EMBL/GenBank/DDBJ whole genome shotgun (WGS) entry which is preliminary data.</text>
</comment>
<protein>
    <recommendedName>
        <fullName evidence="5">Solute-binding protein family 3/N-terminal domain-containing protein</fullName>
    </recommendedName>
</protein>
<evidence type="ECO:0000256" key="1">
    <source>
        <dbReference type="ARBA" id="ARBA00004418"/>
    </source>
</evidence>
<feature type="chain" id="PRO_5039288667" description="Solute-binding protein family 3/N-terminal domain-containing protein" evidence="4">
    <location>
        <begin position="33"/>
        <end position="346"/>
    </location>
</feature>
<dbReference type="PROSITE" id="PS51257">
    <property type="entry name" value="PROKAR_LIPOPROTEIN"/>
    <property type="match status" value="1"/>
</dbReference>
<dbReference type="SUPFAM" id="SSF53850">
    <property type="entry name" value="Periplasmic binding protein-like II"/>
    <property type="match status" value="1"/>
</dbReference>
<dbReference type="Pfam" id="PF09084">
    <property type="entry name" value="NMT1"/>
    <property type="match status" value="1"/>
</dbReference>
<evidence type="ECO:0000256" key="4">
    <source>
        <dbReference type="SAM" id="SignalP"/>
    </source>
</evidence>
<proteinExistence type="inferred from homology"/>
<dbReference type="PANTHER" id="PTHR30024:SF47">
    <property type="entry name" value="TAURINE-BINDING PERIPLASMIC PROTEIN"/>
    <property type="match status" value="1"/>
</dbReference>
<dbReference type="OrthoDB" id="7808807at2"/>
<dbReference type="SMART" id="SM00062">
    <property type="entry name" value="PBPb"/>
    <property type="match status" value="1"/>
</dbReference>
<organism evidence="6 7">
    <name type="scientific">Subtercola boreus</name>
    <dbReference type="NCBI Taxonomy" id="120213"/>
    <lineage>
        <taxon>Bacteria</taxon>
        <taxon>Bacillati</taxon>
        <taxon>Actinomycetota</taxon>
        <taxon>Actinomycetes</taxon>
        <taxon>Micrococcales</taxon>
        <taxon>Microbacteriaceae</taxon>
        <taxon>Subtercola</taxon>
    </lineage>
</organism>
<evidence type="ECO:0000259" key="5">
    <source>
        <dbReference type="SMART" id="SM00062"/>
    </source>
</evidence>
<evidence type="ECO:0000313" key="6">
    <source>
        <dbReference type="EMBL" id="RFA08978.1"/>
    </source>
</evidence>
<dbReference type="PANTHER" id="PTHR30024">
    <property type="entry name" value="ALIPHATIC SULFONATES-BINDING PROTEIN-RELATED"/>
    <property type="match status" value="1"/>
</dbReference>
<dbReference type="Proteomes" id="UP000256486">
    <property type="component" value="Unassembled WGS sequence"/>
</dbReference>
<dbReference type="EMBL" id="NBWZ01000001">
    <property type="protein sequence ID" value="RFA08978.1"/>
    <property type="molecule type" value="Genomic_DNA"/>
</dbReference>
<keyword evidence="3 4" id="KW-0732">Signal</keyword>
<dbReference type="Gene3D" id="3.40.190.10">
    <property type="entry name" value="Periplasmic binding protein-like II"/>
    <property type="match status" value="2"/>
</dbReference>
<dbReference type="InterPro" id="IPR001638">
    <property type="entry name" value="Solute-binding_3/MltF_N"/>
</dbReference>
<reference evidence="6 7" key="1">
    <citation type="submission" date="2017-04" db="EMBL/GenBank/DDBJ databases">
        <title>Comparative genome analysis of Subtercola boreus.</title>
        <authorList>
            <person name="Cho Y.-J."/>
            <person name="Cho A."/>
            <person name="Kim O.-S."/>
            <person name="Lee J.-I."/>
        </authorList>
    </citation>
    <scope>NUCLEOTIDE SEQUENCE [LARGE SCALE GENOMIC DNA]</scope>
    <source>
        <strain evidence="6 7">K300</strain>
    </source>
</reference>
<evidence type="ECO:0000256" key="2">
    <source>
        <dbReference type="ARBA" id="ARBA00010742"/>
    </source>
</evidence>
<sequence length="346" mass="35569">MHRHHNRRDIMMSRKKTLLAGVALLATTVLLAGCSGGSDGGSADAGSGGTKKITVATNPSAQTAPIYLGIQDGIFAKHGLEVELVPQTDVAAIISGVASGQYDFGFATVVHVINANANSIPIRAVATVEGQQKAQEEPDEGNALVAGPDSGIKTAGDLGGKTVGVIGLSSLNTLAMWDMAAKMGVDTKSINLVQLPFGQMPAALASGDIDAAVVQAPFIADAEANGATIIGKPNVETFPDMAVGLYTTSQSYIDANADTVSDFAAAMIESQDYATANIDKAKETLVTNLGLTEDAAKAAKWNTGSNPYVNTEGFATAETLLTKYAGLAKEVDVNTLVWPGALESSK</sequence>